<protein>
    <submittedName>
        <fullName evidence="2">Uncharacterized protein</fullName>
    </submittedName>
</protein>
<dbReference type="AlphaFoldDB" id="A0AAD6IKW3"/>
<accession>A0AAD6IKW3</accession>
<comment type="caution">
    <text evidence="2">The sequence shown here is derived from an EMBL/GenBank/DDBJ whole genome shotgun (WGS) entry which is preliminary data.</text>
</comment>
<proteinExistence type="predicted"/>
<gene>
    <name evidence="2" type="ORF">N7460_002498</name>
</gene>
<name>A0AAD6IKW3_PENCN</name>
<evidence type="ECO:0000313" key="3">
    <source>
        <dbReference type="Proteomes" id="UP001219568"/>
    </source>
</evidence>
<feature type="compositionally biased region" description="Polar residues" evidence="1">
    <location>
        <begin position="58"/>
        <end position="67"/>
    </location>
</feature>
<feature type="region of interest" description="Disordered" evidence="1">
    <location>
        <begin position="40"/>
        <end position="67"/>
    </location>
</feature>
<sequence length="67" mass="7421">MSACSTGVQGEWLAGVAQSGENSRGQSTVKMLLHRVWAENPNDKSRKDADRHPLVAWTQWQRQAGNS</sequence>
<reference evidence="2" key="1">
    <citation type="journal article" date="2023" name="IMA Fungus">
        <title>Comparative genomic study of the Penicillium genus elucidates a diverse pangenome and 15 lateral gene transfer events.</title>
        <authorList>
            <person name="Petersen C."/>
            <person name="Sorensen T."/>
            <person name="Nielsen M.R."/>
            <person name="Sondergaard T.E."/>
            <person name="Sorensen J.L."/>
            <person name="Fitzpatrick D.A."/>
            <person name="Frisvad J.C."/>
            <person name="Nielsen K.L."/>
        </authorList>
    </citation>
    <scope>NUCLEOTIDE SEQUENCE</scope>
    <source>
        <strain evidence="2">IBT 15450</strain>
    </source>
</reference>
<dbReference type="EMBL" id="JAQJZL010000002">
    <property type="protein sequence ID" value="KAJ6051964.1"/>
    <property type="molecule type" value="Genomic_DNA"/>
</dbReference>
<reference evidence="2" key="2">
    <citation type="submission" date="2023-01" db="EMBL/GenBank/DDBJ databases">
        <authorList>
            <person name="Petersen C."/>
        </authorList>
    </citation>
    <scope>NUCLEOTIDE SEQUENCE</scope>
    <source>
        <strain evidence="2">IBT 15450</strain>
    </source>
</reference>
<evidence type="ECO:0000313" key="2">
    <source>
        <dbReference type="EMBL" id="KAJ6051964.1"/>
    </source>
</evidence>
<dbReference type="Proteomes" id="UP001219568">
    <property type="component" value="Unassembled WGS sequence"/>
</dbReference>
<organism evidence="2 3">
    <name type="scientific">Penicillium canescens</name>
    <dbReference type="NCBI Taxonomy" id="5083"/>
    <lineage>
        <taxon>Eukaryota</taxon>
        <taxon>Fungi</taxon>
        <taxon>Dikarya</taxon>
        <taxon>Ascomycota</taxon>
        <taxon>Pezizomycotina</taxon>
        <taxon>Eurotiomycetes</taxon>
        <taxon>Eurotiomycetidae</taxon>
        <taxon>Eurotiales</taxon>
        <taxon>Aspergillaceae</taxon>
        <taxon>Penicillium</taxon>
    </lineage>
</organism>
<feature type="compositionally biased region" description="Basic and acidic residues" evidence="1">
    <location>
        <begin position="41"/>
        <end position="53"/>
    </location>
</feature>
<evidence type="ECO:0000256" key="1">
    <source>
        <dbReference type="SAM" id="MobiDB-lite"/>
    </source>
</evidence>
<keyword evidence="3" id="KW-1185">Reference proteome</keyword>